<protein>
    <submittedName>
        <fullName evidence="5">Flavin-binding monooxygenase</fullName>
    </submittedName>
</protein>
<dbReference type="InterPro" id="IPR036188">
    <property type="entry name" value="FAD/NAD-bd_sf"/>
</dbReference>
<evidence type="ECO:0000313" key="5">
    <source>
        <dbReference type="EMBL" id="OCK82599.1"/>
    </source>
</evidence>
<evidence type="ECO:0000313" key="6">
    <source>
        <dbReference type="Proteomes" id="UP000250266"/>
    </source>
</evidence>
<reference evidence="5 6" key="1">
    <citation type="journal article" date="2016" name="Nat. Commun.">
        <title>Ectomycorrhizal ecology is imprinted in the genome of the dominant symbiotic fungus Cenococcum geophilum.</title>
        <authorList>
            <consortium name="DOE Joint Genome Institute"/>
            <person name="Peter M."/>
            <person name="Kohler A."/>
            <person name="Ohm R.A."/>
            <person name="Kuo A."/>
            <person name="Krutzmann J."/>
            <person name="Morin E."/>
            <person name="Arend M."/>
            <person name="Barry K.W."/>
            <person name="Binder M."/>
            <person name="Choi C."/>
            <person name="Clum A."/>
            <person name="Copeland A."/>
            <person name="Grisel N."/>
            <person name="Haridas S."/>
            <person name="Kipfer T."/>
            <person name="LaButti K."/>
            <person name="Lindquist E."/>
            <person name="Lipzen A."/>
            <person name="Maire R."/>
            <person name="Meier B."/>
            <person name="Mihaltcheva S."/>
            <person name="Molinier V."/>
            <person name="Murat C."/>
            <person name="Poggeler S."/>
            <person name="Quandt C.A."/>
            <person name="Sperisen C."/>
            <person name="Tritt A."/>
            <person name="Tisserant E."/>
            <person name="Crous P.W."/>
            <person name="Henrissat B."/>
            <person name="Nehls U."/>
            <person name="Egli S."/>
            <person name="Spatafora J.W."/>
            <person name="Grigoriev I.V."/>
            <person name="Martin F.M."/>
        </authorList>
    </citation>
    <scope>NUCLEOTIDE SEQUENCE [LARGE SCALE GENOMIC DNA]</scope>
    <source>
        <strain evidence="5 6">CBS 459.81</strain>
    </source>
</reference>
<accession>A0A8E2EF16</accession>
<comment type="similarity">
    <text evidence="1">Belongs to the FAD-binding monooxygenase family.</text>
</comment>
<evidence type="ECO:0000256" key="2">
    <source>
        <dbReference type="ARBA" id="ARBA00022630"/>
    </source>
</evidence>
<organism evidence="5 6">
    <name type="scientific">Lepidopterella palustris CBS 459.81</name>
    <dbReference type="NCBI Taxonomy" id="1314670"/>
    <lineage>
        <taxon>Eukaryota</taxon>
        <taxon>Fungi</taxon>
        <taxon>Dikarya</taxon>
        <taxon>Ascomycota</taxon>
        <taxon>Pezizomycotina</taxon>
        <taxon>Dothideomycetes</taxon>
        <taxon>Pleosporomycetidae</taxon>
        <taxon>Mytilinidiales</taxon>
        <taxon>Argynnaceae</taxon>
        <taxon>Lepidopterella</taxon>
    </lineage>
</organism>
<dbReference type="PANTHER" id="PTHR42877:SF7">
    <property type="entry name" value="FLAVIN-BINDING MONOOXYGENASE-RELATED"/>
    <property type="match status" value="1"/>
</dbReference>
<proteinExistence type="inferred from homology"/>
<dbReference type="GO" id="GO:0050661">
    <property type="term" value="F:NADP binding"/>
    <property type="evidence" value="ECO:0007669"/>
    <property type="project" value="InterPro"/>
</dbReference>
<keyword evidence="3" id="KW-0274">FAD</keyword>
<dbReference type="AlphaFoldDB" id="A0A8E2EF16"/>
<dbReference type="OrthoDB" id="74360at2759"/>
<evidence type="ECO:0000256" key="1">
    <source>
        <dbReference type="ARBA" id="ARBA00010139"/>
    </source>
</evidence>
<name>A0A8E2EF16_9PEZI</name>
<dbReference type="EMBL" id="KV744883">
    <property type="protein sequence ID" value="OCK82599.1"/>
    <property type="molecule type" value="Genomic_DNA"/>
</dbReference>
<dbReference type="PANTHER" id="PTHR42877">
    <property type="entry name" value="L-ORNITHINE N(5)-MONOOXYGENASE-RELATED"/>
    <property type="match status" value="1"/>
</dbReference>
<dbReference type="Proteomes" id="UP000250266">
    <property type="component" value="Unassembled WGS sequence"/>
</dbReference>
<keyword evidence="4" id="KW-0560">Oxidoreductase</keyword>
<dbReference type="GO" id="GO:0004499">
    <property type="term" value="F:N,N-dimethylaniline monooxygenase activity"/>
    <property type="evidence" value="ECO:0007669"/>
    <property type="project" value="InterPro"/>
</dbReference>
<gene>
    <name evidence="5" type="ORF">K432DRAFT_292855</name>
</gene>
<keyword evidence="6" id="KW-1185">Reference proteome</keyword>
<dbReference type="InterPro" id="IPR051209">
    <property type="entry name" value="FAD-bind_Monooxygenase_sf"/>
</dbReference>
<dbReference type="SUPFAM" id="SSF51905">
    <property type="entry name" value="FAD/NAD(P)-binding domain"/>
    <property type="match status" value="3"/>
</dbReference>
<sequence length="579" mass="65661">MANPAPPNPLDRCVDEYRPIKVICIGAGMCGIAVGALFPQQIPNLTLTIYEKNPEVGGTWFENHYPGLQPDLTPHTYQYTFASNPNWSKFYPPGREFEEYLKTVARNFGVYKHTKFSHKFQKAKWLADIGQWEVQVLRLEDNVVITDYAEILVKATGFVNKWEWPSAPGREKFKGKIMHTADWDDNFDPTGKNVAVIGYGSTGVQITPAIVPIVKHLDHYVRGKVWVPPGGGTCVEELIKRGADKNFVHSEEERKFFSQNPAEYLKYRKEMEGYTNSVQKVFFKGSEALEQFTAMLDENMKRTVVPKPELYDILKPDYLPGCRRLIMGQAWLESLTKPNATLIPKSVEQFTEKGIIDSDGVEREYDAIICATGFDKNMDNRDTPFIGEDGVTLQEAWDPDPVAYFSVAPPKMPNMFIMFGPNSAPPAGSIVHVFEAAAAYIIKCIKKIQFEYIKSMVVKPKALDAWIKHVDYHISRTVLSDNCVTWFKRNKPNGRTITLWPGSAMHGYFGWENPRFEDFEYTSWLPEDDSIAYLGNGNTVAELYGGDTTGYMDFTDVSKVLKVDEFTETKETVQATPML</sequence>
<evidence type="ECO:0000256" key="3">
    <source>
        <dbReference type="ARBA" id="ARBA00022827"/>
    </source>
</evidence>
<keyword evidence="2" id="KW-0285">Flavoprotein</keyword>
<dbReference type="Pfam" id="PF00743">
    <property type="entry name" value="FMO-like"/>
    <property type="match status" value="1"/>
</dbReference>
<dbReference type="GO" id="GO:0050660">
    <property type="term" value="F:flavin adenine dinucleotide binding"/>
    <property type="evidence" value="ECO:0007669"/>
    <property type="project" value="InterPro"/>
</dbReference>
<keyword evidence="5" id="KW-0503">Monooxygenase</keyword>
<dbReference type="Pfam" id="PF13450">
    <property type="entry name" value="NAD_binding_8"/>
    <property type="match status" value="1"/>
</dbReference>
<dbReference type="Gene3D" id="3.50.50.60">
    <property type="entry name" value="FAD/NAD(P)-binding domain"/>
    <property type="match status" value="2"/>
</dbReference>
<evidence type="ECO:0000256" key="4">
    <source>
        <dbReference type="ARBA" id="ARBA00023002"/>
    </source>
</evidence>
<dbReference type="InterPro" id="IPR020946">
    <property type="entry name" value="Flavin_mOase-like"/>
</dbReference>